<dbReference type="EMBL" id="GGEC01036569">
    <property type="protein sequence ID" value="MBX17053.1"/>
    <property type="molecule type" value="Transcribed_RNA"/>
</dbReference>
<keyword evidence="1" id="KW-0812">Transmembrane</keyword>
<dbReference type="AlphaFoldDB" id="A0A2P2LGE6"/>
<keyword evidence="1" id="KW-1133">Transmembrane helix</keyword>
<proteinExistence type="predicted"/>
<feature type="transmembrane region" description="Helical" evidence="1">
    <location>
        <begin position="12"/>
        <end position="31"/>
    </location>
</feature>
<dbReference type="EMBL" id="GGEC01036561">
    <property type="protein sequence ID" value="MBX17045.1"/>
    <property type="molecule type" value="Transcribed_RNA"/>
</dbReference>
<evidence type="ECO:0000313" key="2">
    <source>
        <dbReference type="EMBL" id="MBX17045.1"/>
    </source>
</evidence>
<protein>
    <submittedName>
        <fullName evidence="2">Uncharacterized protein</fullName>
    </submittedName>
</protein>
<name>A0A2P2LGE6_RHIMU</name>
<feature type="transmembrane region" description="Helical" evidence="1">
    <location>
        <begin position="43"/>
        <end position="64"/>
    </location>
</feature>
<organism evidence="2">
    <name type="scientific">Rhizophora mucronata</name>
    <name type="common">Asiatic mangrove</name>
    <dbReference type="NCBI Taxonomy" id="61149"/>
    <lineage>
        <taxon>Eukaryota</taxon>
        <taxon>Viridiplantae</taxon>
        <taxon>Streptophyta</taxon>
        <taxon>Embryophyta</taxon>
        <taxon>Tracheophyta</taxon>
        <taxon>Spermatophyta</taxon>
        <taxon>Magnoliopsida</taxon>
        <taxon>eudicotyledons</taxon>
        <taxon>Gunneridae</taxon>
        <taxon>Pentapetalae</taxon>
        <taxon>rosids</taxon>
        <taxon>fabids</taxon>
        <taxon>Malpighiales</taxon>
        <taxon>Rhizophoraceae</taxon>
        <taxon>Rhizophora</taxon>
    </lineage>
</organism>
<evidence type="ECO:0000256" key="1">
    <source>
        <dbReference type="SAM" id="Phobius"/>
    </source>
</evidence>
<reference evidence="2" key="1">
    <citation type="submission" date="2018-02" db="EMBL/GenBank/DDBJ databases">
        <title>Rhizophora mucronata_Transcriptome.</title>
        <authorList>
            <person name="Meera S.P."/>
            <person name="Sreeshan A."/>
            <person name="Augustine A."/>
        </authorList>
    </citation>
    <scope>NUCLEOTIDE SEQUENCE</scope>
    <source>
        <tissue evidence="2">Leaf</tissue>
    </source>
</reference>
<accession>A0A2P2LGE6</accession>
<sequence>MIFFFGAKIRVLVKLGEFLLGFVFLFSSAGIKAIKILVHINWGVRLFGCFTCFFPFYILVPHLAEWYVGLEMPVRVLMETVIPVLSC</sequence>
<keyword evidence="1" id="KW-0472">Membrane</keyword>